<name>A0A6G1GJ83_9PEZI</name>
<keyword evidence="8" id="KW-0445">Lipid transport</keyword>
<evidence type="ECO:0000313" key="16">
    <source>
        <dbReference type="Proteomes" id="UP000800041"/>
    </source>
</evidence>
<organism evidence="15 16">
    <name type="scientific">Aulographum hederae CBS 113979</name>
    <dbReference type="NCBI Taxonomy" id="1176131"/>
    <lineage>
        <taxon>Eukaryota</taxon>
        <taxon>Fungi</taxon>
        <taxon>Dikarya</taxon>
        <taxon>Ascomycota</taxon>
        <taxon>Pezizomycotina</taxon>
        <taxon>Dothideomycetes</taxon>
        <taxon>Pleosporomycetidae</taxon>
        <taxon>Aulographales</taxon>
        <taxon>Aulographaceae</taxon>
    </lineage>
</organism>
<evidence type="ECO:0000256" key="11">
    <source>
        <dbReference type="SAM" id="MobiDB-lite"/>
    </source>
</evidence>
<feature type="compositionally biased region" description="Basic and acidic residues" evidence="11">
    <location>
        <begin position="141"/>
        <end position="154"/>
    </location>
</feature>
<feature type="transmembrane region" description="Helical" evidence="12">
    <location>
        <begin position="259"/>
        <end position="279"/>
    </location>
</feature>
<keyword evidence="2" id="KW-0813">Transport</keyword>
<feature type="region of interest" description="Disordered" evidence="11">
    <location>
        <begin position="1"/>
        <end position="188"/>
    </location>
</feature>
<keyword evidence="16" id="KW-1185">Reference proteome</keyword>
<evidence type="ECO:0000256" key="12">
    <source>
        <dbReference type="SAM" id="Phobius"/>
    </source>
</evidence>
<dbReference type="EMBL" id="ML977215">
    <property type="protein sequence ID" value="KAF1980890.1"/>
    <property type="molecule type" value="Genomic_DNA"/>
</dbReference>
<evidence type="ECO:0000256" key="10">
    <source>
        <dbReference type="ARBA" id="ARBA00023136"/>
    </source>
</evidence>
<dbReference type="Gene3D" id="2.60.40.150">
    <property type="entry name" value="C2 domain"/>
    <property type="match status" value="2"/>
</dbReference>
<feature type="compositionally biased region" description="Acidic residues" evidence="11">
    <location>
        <begin position="417"/>
        <end position="428"/>
    </location>
</feature>
<feature type="domain" description="C2" evidence="13">
    <location>
        <begin position="559"/>
        <end position="688"/>
    </location>
</feature>
<keyword evidence="10 12" id="KW-0472">Membrane</keyword>
<feature type="domain" description="SMP-LTD" evidence="14">
    <location>
        <begin position="311"/>
        <end position="561"/>
    </location>
</feature>
<evidence type="ECO:0000256" key="7">
    <source>
        <dbReference type="ARBA" id="ARBA00022989"/>
    </source>
</evidence>
<dbReference type="CDD" id="cd04052">
    <property type="entry name" value="C2B_Tricalbin-like"/>
    <property type="match status" value="1"/>
</dbReference>
<feature type="compositionally biased region" description="Basic and acidic residues" evidence="11">
    <location>
        <begin position="385"/>
        <end position="401"/>
    </location>
</feature>
<dbReference type="SUPFAM" id="SSF49562">
    <property type="entry name" value="C2 domain (Calcium/lipid-binding domain, CaLB)"/>
    <property type="match status" value="2"/>
</dbReference>
<feature type="compositionally biased region" description="Basic and acidic residues" evidence="11">
    <location>
        <begin position="1185"/>
        <end position="1195"/>
    </location>
</feature>
<keyword evidence="4 12" id="KW-0812">Transmembrane</keyword>
<evidence type="ECO:0000256" key="4">
    <source>
        <dbReference type="ARBA" id="ARBA00022692"/>
    </source>
</evidence>
<evidence type="ECO:0000259" key="13">
    <source>
        <dbReference type="PROSITE" id="PS50004"/>
    </source>
</evidence>
<evidence type="ECO:0000256" key="6">
    <source>
        <dbReference type="ARBA" id="ARBA00022824"/>
    </source>
</evidence>
<reference evidence="15" key="1">
    <citation type="journal article" date="2020" name="Stud. Mycol.">
        <title>101 Dothideomycetes genomes: a test case for predicting lifestyles and emergence of pathogens.</title>
        <authorList>
            <person name="Haridas S."/>
            <person name="Albert R."/>
            <person name="Binder M."/>
            <person name="Bloem J."/>
            <person name="Labutti K."/>
            <person name="Salamov A."/>
            <person name="Andreopoulos B."/>
            <person name="Baker S."/>
            <person name="Barry K."/>
            <person name="Bills G."/>
            <person name="Bluhm B."/>
            <person name="Cannon C."/>
            <person name="Castanera R."/>
            <person name="Culley D."/>
            <person name="Daum C."/>
            <person name="Ezra D."/>
            <person name="Gonzalez J."/>
            <person name="Henrissat B."/>
            <person name="Kuo A."/>
            <person name="Liang C."/>
            <person name="Lipzen A."/>
            <person name="Lutzoni F."/>
            <person name="Magnuson J."/>
            <person name="Mondo S."/>
            <person name="Nolan M."/>
            <person name="Ohm R."/>
            <person name="Pangilinan J."/>
            <person name="Park H.-J."/>
            <person name="Ramirez L."/>
            <person name="Alfaro M."/>
            <person name="Sun H."/>
            <person name="Tritt A."/>
            <person name="Yoshinaga Y."/>
            <person name="Zwiers L.-H."/>
            <person name="Turgeon B."/>
            <person name="Goodwin S."/>
            <person name="Spatafora J."/>
            <person name="Crous P."/>
            <person name="Grigoriev I."/>
        </authorList>
    </citation>
    <scope>NUCLEOTIDE SEQUENCE</scope>
    <source>
        <strain evidence="15">CBS 113979</strain>
    </source>
</reference>
<dbReference type="GO" id="GO:0005789">
    <property type="term" value="C:endoplasmic reticulum membrane"/>
    <property type="evidence" value="ECO:0007669"/>
    <property type="project" value="UniProtKB-SubCell"/>
</dbReference>
<dbReference type="GO" id="GO:0061817">
    <property type="term" value="P:endoplasmic reticulum-plasma membrane tethering"/>
    <property type="evidence" value="ECO:0007669"/>
    <property type="project" value="InterPro"/>
</dbReference>
<sequence length="1204" mass="135030">MSGVEDSEAKERRYKAPYSPRNPIPTISHYREIKEQRRQDANVEENEEPSKRQQALDSYKSYRNKDESDPDSHQQASDGAGSDDERSNKAPRNEDEEDVAEDTTQQIAESDPKKRRKEIKKSSGNRAEREVTDPITHLPIKIRDFTGADLKDAPQNEPQAGSTPRTATGLSNRSKDEEQLRNEAVEGQRTHAGMEAVFPPPRFDAARAELVKIHQTAVMMGVGFLLGVFLLLFLLEGAFGIASKIEGFIVRRPSSGKVLWSVILLAVGGGLGYPVVWALQDWTEKKVRETWEEEVWEAGRQDERRRANAATPESTLWLNSFLASVWPLVNPDLFIGLADTLEDVMQASLPKLVRNVSVEDLGQGSEALRILGITWLPTGAAARSVKEDGKLENDDARKGQGDRAVPGEGEVKQESKDGEEDTSVAEGMEAEEGDFVNLEIGFSYRARPEKKRMSMKSRSKNAHLFLAFYLPGGLKFPVWVELRGIVGTMRLRLQLTPDPPFFALCTLTFLGQPKVDASCVPLTKRGLNLMDVPVISSFVQSSIDAAMAEYVAPKSLTLNLQDMLVGDDFKRDTTGRGVLVIRIKRAFDFKEGDMNLGPLRKGSTDGYVSVAWAKFGKTLWSTRVIEADMEPAWEETAYLLVTPQEIDAQERLRIQLWDSDRLSADDDLGRIELPLKQLMRDQESNGKMCQKVDGFRALEVGKGMPGKLEYEVGYYGKTRVLESQVVGHMEDPSIKTAKDLEDRVAAESERKLRETSHNEADEVEQQKKEDIKDQQDQIIIDTPPPQEYPSGILSIQIHQITGLELETPSKSQATKNEDASDEEEEGDDLPSAYCTLILNHSKVFQTRTKPKNGKPYYNAGVERFIRDWRSTEVHLSVRDSRVHEDDALIGVVYLPLKNVFATRAQSNDFYPLAGGVGFGRVRISMVFRSVQLQVPRNMLGWDIGTLEVHPEIRTIDLPKDIWNLRLKLRTSLAYGKYHPGEDGWKAKRGRAVNLAFRRRYSSPLVLEFYHSSLIDKTSAFAVLWLKDISDDEEQTITLPVWKGDLKRAEACCLDEYGEKQGSVELKLKVWPGLSQFHSSLAKHDSNIKDVMEVLDTTNDSSEAKEATSGAEGGGSSSSSSSSDSSSDNEEDSELQHDGHRGPIDQIKEYNANKKQLHRRERGYMQWKVPRTLHWVKGKAERAEKKATSLFKHHESGGGGIETEV</sequence>
<feature type="compositionally biased region" description="Polar residues" evidence="11">
    <location>
        <begin position="156"/>
        <end position="172"/>
    </location>
</feature>
<evidence type="ECO:0000256" key="3">
    <source>
        <dbReference type="ARBA" id="ARBA00022553"/>
    </source>
</evidence>
<gene>
    <name evidence="15" type="ORF">K402DRAFT_343531</name>
</gene>
<dbReference type="PANTHER" id="PTHR47348:SF2">
    <property type="entry name" value="MEIOTICALLY UP-REGULATED 190 PROTEIN"/>
    <property type="match status" value="1"/>
</dbReference>
<feature type="domain" description="C2" evidence="13">
    <location>
        <begin position="774"/>
        <end position="909"/>
    </location>
</feature>
<protein>
    <recommendedName>
        <fullName evidence="17">Meiotically up-regulated gene 190 protein</fullName>
    </recommendedName>
</protein>
<dbReference type="SMART" id="SM00239">
    <property type="entry name" value="C2"/>
    <property type="match status" value="2"/>
</dbReference>
<dbReference type="Pfam" id="PF25669">
    <property type="entry name" value="SMP_MUG190-like"/>
    <property type="match status" value="1"/>
</dbReference>
<dbReference type="InterPro" id="IPR057349">
    <property type="entry name" value="C2_Mug190_3rd"/>
</dbReference>
<feature type="region of interest" description="Disordered" evidence="11">
    <location>
        <begin position="1097"/>
        <end position="1163"/>
    </location>
</feature>
<keyword evidence="6" id="KW-0256">Endoplasmic reticulum</keyword>
<dbReference type="OrthoDB" id="419768at2759"/>
<keyword evidence="5" id="KW-0677">Repeat</keyword>
<feature type="transmembrane region" description="Helical" evidence="12">
    <location>
        <begin position="461"/>
        <end position="480"/>
    </location>
</feature>
<feature type="region of interest" description="Disordered" evidence="11">
    <location>
        <begin position="733"/>
        <end position="774"/>
    </location>
</feature>
<dbReference type="Proteomes" id="UP000800041">
    <property type="component" value="Unassembled WGS sequence"/>
</dbReference>
<feature type="compositionally biased region" description="Basic and acidic residues" evidence="11">
    <location>
        <begin position="63"/>
        <end position="72"/>
    </location>
</feature>
<feature type="compositionally biased region" description="Basic and acidic residues" evidence="11">
    <location>
        <begin position="29"/>
        <end position="41"/>
    </location>
</feature>
<feature type="region of interest" description="Disordered" evidence="11">
    <location>
        <begin position="804"/>
        <end position="828"/>
    </location>
</feature>
<dbReference type="GO" id="GO:0008289">
    <property type="term" value="F:lipid binding"/>
    <property type="evidence" value="ECO:0007669"/>
    <property type="project" value="UniProtKB-KW"/>
</dbReference>
<accession>A0A6G1GJ83</accession>
<keyword evidence="9" id="KW-0446">Lipid-binding</keyword>
<keyword evidence="3" id="KW-0597">Phosphoprotein</keyword>
<evidence type="ECO:0000259" key="14">
    <source>
        <dbReference type="PROSITE" id="PS51847"/>
    </source>
</evidence>
<evidence type="ECO:0000256" key="2">
    <source>
        <dbReference type="ARBA" id="ARBA00022448"/>
    </source>
</evidence>
<feature type="compositionally biased region" description="Basic and acidic residues" evidence="11">
    <location>
        <begin position="173"/>
        <end position="188"/>
    </location>
</feature>
<feature type="region of interest" description="Disordered" evidence="11">
    <location>
        <begin position="385"/>
        <end position="428"/>
    </location>
</feature>
<dbReference type="PROSITE" id="PS51847">
    <property type="entry name" value="SMP"/>
    <property type="match status" value="1"/>
</dbReference>
<keyword evidence="7 12" id="KW-1133">Transmembrane helix</keyword>
<dbReference type="InterPro" id="IPR037767">
    <property type="entry name" value="C2A_Mug190-like"/>
</dbReference>
<feature type="compositionally biased region" description="Basic and acidic residues" evidence="11">
    <location>
        <begin position="83"/>
        <end position="93"/>
    </location>
</feature>
<dbReference type="InterPro" id="IPR035892">
    <property type="entry name" value="C2_domain_sf"/>
</dbReference>
<dbReference type="InterPro" id="IPR037765">
    <property type="entry name" value="C2B_Tricalbin"/>
</dbReference>
<evidence type="ECO:0000256" key="1">
    <source>
        <dbReference type="ARBA" id="ARBA00004586"/>
    </source>
</evidence>
<feature type="transmembrane region" description="Helical" evidence="12">
    <location>
        <begin position="217"/>
        <end position="239"/>
    </location>
</feature>
<feature type="compositionally biased region" description="Low complexity" evidence="11">
    <location>
        <begin position="1116"/>
        <end position="1125"/>
    </location>
</feature>
<proteinExistence type="predicted"/>
<evidence type="ECO:0000256" key="8">
    <source>
        <dbReference type="ARBA" id="ARBA00023055"/>
    </source>
</evidence>
<feature type="compositionally biased region" description="Acidic residues" evidence="11">
    <location>
        <begin position="819"/>
        <end position="828"/>
    </location>
</feature>
<dbReference type="Pfam" id="PF00168">
    <property type="entry name" value="C2"/>
    <property type="match status" value="2"/>
</dbReference>
<dbReference type="InterPro" id="IPR031468">
    <property type="entry name" value="SMP_LBD"/>
</dbReference>
<dbReference type="PROSITE" id="PS50004">
    <property type="entry name" value="C2"/>
    <property type="match status" value="2"/>
</dbReference>
<dbReference type="CDD" id="cd04041">
    <property type="entry name" value="C2A_fungal"/>
    <property type="match status" value="1"/>
</dbReference>
<evidence type="ECO:0000313" key="15">
    <source>
        <dbReference type="EMBL" id="KAF1980890.1"/>
    </source>
</evidence>
<comment type="subcellular location">
    <subcellularLocation>
        <location evidence="1">Endoplasmic reticulum membrane</location>
    </subcellularLocation>
</comment>
<dbReference type="CDD" id="cd21676">
    <property type="entry name" value="SMP_Mug190"/>
    <property type="match status" value="1"/>
</dbReference>
<dbReference type="InterPro" id="IPR000008">
    <property type="entry name" value="C2_dom"/>
</dbReference>
<dbReference type="GO" id="GO:0006869">
    <property type="term" value="P:lipid transport"/>
    <property type="evidence" value="ECO:0007669"/>
    <property type="project" value="UniProtKB-KW"/>
</dbReference>
<dbReference type="Pfam" id="PF25331">
    <property type="entry name" value="C2_Mug190_3rd"/>
    <property type="match status" value="1"/>
</dbReference>
<feature type="compositionally biased region" description="Basic and acidic residues" evidence="11">
    <location>
        <begin position="1133"/>
        <end position="1151"/>
    </location>
</feature>
<dbReference type="AlphaFoldDB" id="A0A6G1GJ83"/>
<evidence type="ECO:0000256" key="9">
    <source>
        <dbReference type="ARBA" id="ARBA00023121"/>
    </source>
</evidence>
<evidence type="ECO:0000256" key="5">
    <source>
        <dbReference type="ARBA" id="ARBA00022737"/>
    </source>
</evidence>
<feature type="region of interest" description="Disordered" evidence="11">
    <location>
        <begin position="1185"/>
        <end position="1204"/>
    </location>
</feature>
<dbReference type="PANTHER" id="PTHR47348">
    <property type="entry name" value="MEIOTICALLY UP-REGULATED GENE 190 PROTEIN"/>
    <property type="match status" value="1"/>
</dbReference>
<evidence type="ECO:0008006" key="17">
    <source>
        <dbReference type="Google" id="ProtNLM"/>
    </source>
</evidence>